<evidence type="ECO:0000256" key="10">
    <source>
        <dbReference type="HAMAP-Rule" id="MF_00061"/>
    </source>
</evidence>
<dbReference type="EMBL" id="CP001085">
    <property type="protein sequence ID" value="ADD79519.1"/>
    <property type="molecule type" value="Genomic_DNA"/>
</dbReference>
<dbReference type="EC" id="2.7.1.148" evidence="2 10"/>
<dbReference type="Gene3D" id="3.30.70.890">
    <property type="entry name" value="GHMP kinase, C-terminal domain"/>
    <property type="match status" value="1"/>
</dbReference>
<evidence type="ECO:0000313" key="13">
    <source>
        <dbReference type="EMBL" id="ADD79519.1"/>
    </source>
</evidence>
<name>D4G8P6_RIEPU</name>
<keyword evidence="14" id="KW-1185">Reference proteome</keyword>
<feature type="domain" description="GHMP kinase C-terminal" evidence="12">
    <location>
        <begin position="202"/>
        <end position="266"/>
    </location>
</feature>
<evidence type="ECO:0000256" key="3">
    <source>
        <dbReference type="ARBA" id="ARBA00017473"/>
    </source>
</evidence>
<dbReference type="KEGG" id="rip:RIEPE_0464"/>
<dbReference type="Proteomes" id="UP000001700">
    <property type="component" value="Chromosome"/>
</dbReference>
<dbReference type="UniPathway" id="UPA00056">
    <property type="reaction ID" value="UER00094"/>
</dbReference>
<evidence type="ECO:0000256" key="2">
    <source>
        <dbReference type="ARBA" id="ARBA00012052"/>
    </source>
</evidence>
<dbReference type="RefSeq" id="WP_013087509.1">
    <property type="nucleotide sequence ID" value="NC_014109.1"/>
</dbReference>
<feature type="active site" evidence="10">
    <location>
        <position position="141"/>
    </location>
</feature>
<comment type="subunit">
    <text evidence="10">Homodimer.</text>
</comment>
<dbReference type="InterPro" id="IPR036554">
    <property type="entry name" value="GHMP_kinase_C_sf"/>
</dbReference>
<dbReference type="GO" id="GO:0019288">
    <property type="term" value="P:isopentenyl diphosphate biosynthetic process, methylerythritol 4-phosphate pathway"/>
    <property type="evidence" value="ECO:0007669"/>
    <property type="project" value="UniProtKB-UniRule"/>
</dbReference>
<keyword evidence="6 10" id="KW-0418">Kinase</keyword>
<dbReference type="Pfam" id="PF08544">
    <property type="entry name" value="GHMP_kinases_C"/>
    <property type="match status" value="1"/>
</dbReference>
<evidence type="ECO:0000256" key="9">
    <source>
        <dbReference type="ARBA" id="ARBA00032554"/>
    </source>
</evidence>
<dbReference type="HOGENOM" id="CLU_053057_3_0_6"/>
<dbReference type="SUPFAM" id="SSF55060">
    <property type="entry name" value="GHMP Kinase, C-terminal domain"/>
    <property type="match status" value="1"/>
</dbReference>
<comment type="catalytic activity">
    <reaction evidence="10">
        <text>4-CDP-2-C-methyl-D-erythritol + ATP = 4-CDP-2-C-methyl-D-erythritol 2-phosphate + ADP + H(+)</text>
        <dbReference type="Rhea" id="RHEA:18437"/>
        <dbReference type="ChEBI" id="CHEBI:15378"/>
        <dbReference type="ChEBI" id="CHEBI:30616"/>
        <dbReference type="ChEBI" id="CHEBI:57823"/>
        <dbReference type="ChEBI" id="CHEBI:57919"/>
        <dbReference type="ChEBI" id="CHEBI:456216"/>
        <dbReference type="EC" id="2.7.1.148"/>
    </reaction>
</comment>
<dbReference type="AlphaFoldDB" id="D4G8P6"/>
<evidence type="ECO:0000256" key="8">
    <source>
        <dbReference type="ARBA" id="ARBA00023229"/>
    </source>
</evidence>
<evidence type="ECO:0000259" key="12">
    <source>
        <dbReference type="Pfam" id="PF08544"/>
    </source>
</evidence>
<protein>
    <recommendedName>
        <fullName evidence="3 10">4-diphosphocytidyl-2-C-methyl-D-erythritol kinase</fullName>
        <shortName evidence="10">CMK</shortName>
        <ecNumber evidence="2 10">2.7.1.148</ecNumber>
    </recommendedName>
    <alternativeName>
        <fullName evidence="9 10">4-(cytidine-5'-diphospho)-2-C-methyl-D-erythritol kinase</fullName>
    </alternativeName>
</protein>
<evidence type="ECO:0000256" key="5">
    <source>
        <dbReference type="ARBA" id="ARBA00022741"/>
    </source>
</evidence>
<proteinExistence type="inferred from homology"/>
<dbReference type="GO" id="GO:0050515">
    <property type="term" value="F:4-(cytidine 5'-diphospho)-2-C-methyl-D-erythritol kinase activity"/>
    <property type="evidence" value="ECO:0007669"/>
    <property type="project" value="UniProtKB-UniRule"/>
</dbReference>
<dbReference type="SUPFAM" id="SSF54211">
    <property type="entry name" value="Ribosomal protein S5 domain 2-like"/>
    <property type="match status" value="1"/>
</dbReference>
<feature type="binding site" evidence="10">
    <location>
        <begin position="99"/>
        <end position="109"/>
    </location>
    <ligand>
        <name>ATP</name>
        <dbReference type="ChEBI" id="CHEBI:30616"/>
    </ligand>
</feature>
<dbReference type="NCBIfam" id="TIGR00154">
    <property type="entry name" value="ispE"/>
    <property type="match status" value="1"/>
</dbReference>
<comment type="function">
    <text evidence="10">Catalyzes the phosphorylation of the position 2 hydroxy group of 4-diphosphocytidyl-2C-methyl-D-erythritol.</text>
</comment>
<dbReference type="PANTHER" id="PTHR43527:SF2">
    <property type="entry name" value="4-DIPHOSPHOCYTIDYL-2-C-METHYL-D-ERYTHRITOL KINASE, CHLOROPLASTIC"/>
    <property type="match status" value="1"/>
</dbReference>
<dbReference type="PIRSF" id="PIRSF010376">
    <property type="entry name" value="IspE"/>
    <property type="match status" value="1"/>
</dbReference>
<keyword evidence="5 10" id="KW-0547">Nucleotide-binding</keyword>
<dbReference type="eggNOG" id="COG1947">
    <property type="taxonomic scope" value="Bacteria"/>
</dbReference>
<feature type="active site" evidence="10">
    <location>
        <position position="9"/>
    </location>
</feature>
<accession>D4G8P6</accession>
<dbReference type="GO" id="GO:0016114">
    <property type="term" value="P:terpenoid biosynthetic process"/>
    <property type="evidence" value="ECO:0007669"/>
    <property type="project" value="UniProtKB-UniRule"/>
</dbReference>
<dbReference type="HAMAP" id="MF_00061">
    <property type="entry name" value="IspE"/>
    <property type="match status" value="1"/>
</dbReference>
<dbReference type="Pfam" id="PF00288">
    <property type="entry name" value="GHMP_kinases_N"/>
    <property type="match status" value="1"/>
</dbReference>
<dbReference type="PANTHER" id="PTHR43527">
    <property type="entry name" value="4-DIPHOSPHOCYTIDYL-2-C-METHYL-D-ERYTHRITOL KINASE, CHLOROPLASTIC"/>
    <property type="match status" value="1"/>
</dbReference>
<evidence type="ECO:0000256" key="7">
    <source>
        <dbReference type="ARBA" id="ARBA00022840"/>
    </source>
</evidence>
<keyword evidence="4 10" id="KW-0808">Transferase</keyword>
<keyword evidence="7 10" id="KW-0067">ATP-binding</keyword>
<gene>
    <name evidence="10 13" type="primary">ispE</name>
    <name evidence="13" type="ordered locus">RIEPE_0464</name>
</gene>
<dbReference type="GO" id="GO:0005524">
    <property type="term" value="F:ATP binding"/>
    <property type="evidence" value="ECO:0007669"/>
    <property type="project" value="UniProtKB-UniRule"/>
</dbReference>
<dbReference type="InterPro" id="IPR006204">
    <property type="entry name" value="GHMP_kinase_N_dom"/>
</dbReference>
<dbReference type="InterPro" id="IPR013750">
    <property type="entry name" value="GHMP_kinase_C_dom"/>
</dbReference>
<dbReference type="STRING" id="515618.RIEPE_0464"/>
<evidence type="ECO:0000256" key="6">
    <source>
        <dbReference type="ARBA" id="ARBA00022777"/>
    </source>
</evidence>
<keyword evidence="8 10" id="KW-0414">Isoprene biosynthesis</keyword>
<comment type="pathway">
    <text evidence="10">Isoprenoid biosynthesis; isopentenyl diphosphate biosynthesis via DXP pathway; isopentenyl diphosphate from 1-deoxy-D-xylulose 5-phosphate: step 3/6.</text>
</comment>
<dbReference type="Gene3D" id="3.30.230.10">
    <property type="match status" value="1"/>
</dbReference>
<sequence length="297" mass="34125">MIFWPSPAKINLFFRVNKKREDGYHEIQTLYHFLNYGDTIGINERRDEKIKLLYNSKFKGLIKNNLILQAASLFQKYCMNNFPEKKFSGVNIYVKKVLPIGSGLGGGSSNAATTLVALNYHWRTKISKRILCSISSNLGADVPFFVNGKTSIGEGIGQNLHPIQIIPKWYLIAYPKVSVSTKEIFKKLNLKKISDRIPREILLNNKYQNDLEEFVKHSFPEVKKCINWFKKKSLSPIMTGTGSCIFVQFSSKSDALKILKSIPKWMECFVAEGANDSPLYTFKSYIMKEKFKREDHI</sequence>
<dbReference type="InterPro" id="IPR020568">
    <property type="entry name" value="Ribosomal_Su5_D2-typ_SF"/>
</dbReference>
<organism evidence="13 14">
    <name type="scientific">Riesia pediculicola (strain USDA)</name>
    <dbReference type="NCBI Taxonomy" id="515618"/>
    <lineage>
        <taxon>Bacteria</taxon>
        <taxon>Pseudomonadati</taxon>
        <taxon>Pseudomonadota</taxon>
        <taxon>Gammaproteobacteria</taxon>
        <taxon>Enterobacterales</taxon>
        <taxon>Enterobacteriaceae</taxon>
        <taxon>Candidatus Riesia</taxon>
    </lineage>
</organism>
<evidence type="ECO:0000259" key="11">
    <source>
        <dbReference type="Pfam" id="PF00288"/>
    </source>
</evidence>
<evidence type="ECO:0000256" key="4">
    <source>
        <dbReference type="ARBA" id="ARBA00022679"/>
    </source>
</evidence>
<evidence type="ECO:0000313" key="14">
    <source>
        <dbReference type="Proteomes" id="UP000001700"/>
    </source>
</evidence>
<comment type="similarity">
    <text evidence="1 10">Belongs to the GHMP kinase family. IspE subfamily.</text>
</comment>
<dbReference type="InterPro" id="IPR004424">
    <property type="entry name" value="IspE"/>
</dbReference>
<evidence type="ECO:0000256" key="1">
    <source>
        <dbReference type="ARBA" id="ARBA00009684"/>
    </source>
</evidence>
<reference evidence="13" key="1">
    <citation type="submission" date="2008-05" db="EMBL/GenBank/DDBJ databases">
        <title>Genome sequence of Riesia pediculicola USDA.</title>
        <authorList>
            <person name="Kirkness E.F."/>
        </authorList>
    </citation>
    <scope>NUCLEOTIDE SEQUENCE [LARGE SCALE GENOMIC DNA]</scope>
    <source>
        <strain evidence="13">USDA</strain>
    </source>
</reference>
<dbReference type="InterPro" id="IPR014721">
    <property type="entry name" value="Ribsml_uS5_D2-typ_fold_subgr"/>
</dbReference>
<feature type="domain" description="GHMP kinase N-terminal" evidence="11">
    <location>
        <begin position="65"/>
        <end position="148"/>
    </location>
</feature>
<dbReference type="OrthoDB" id="9809438at2"/>